<dbReference type="InterPro" id="IPR011701">
    <property type="entry name" value="MFS"/>
</dbReference>
<feature type="transmembrane region" description="Helical" evidence="3">
    <location>
        <begin position="301"/>
        <end position="321"/>
    </location>
</feature>
<feature type="transmembrane region" description="Helical" evidence="3">
    <location>
        <begin position="327"/>
        <end position="352"/>
    </location>
</feature>
<feature type="transmembrane region" description="Helical" evidence="3">
    <location>
        <begin position="36"/>
        <end position="54"/>
    </location>
</feature>
<keyword evidence="3" id="KW-1133">Transmembrane helix</keyword>
<protein>
    <submittedName>
        <fullName evidence="5">MFS general substrate transporter</fullName>
    </submittedName>
</protein>
<feature type="transmembrane region" description="Helical" evidence="3">
    <location>
        <begin position="60"/>
        <end position="84"/>
    </location>
</feature>
<evidence type="ECO:0000313" key="6">
    <source>
        <dbReference type="Proteomes" id="UP001174694"/>
    </source>
</evidence>
<feature type="transmembrane region" description="Helical" evidence="3">
    <location>
        <begin position="171"/>
        <end position="195"/>
    </location>
</feature>
<keyword evidence="3" id="KW-0472">Membrane</keyword>
<dbReference type="Gene3D" id="1.20.1250.20">
    <property type="entry name" value="MFS general substrate transporter like domains"/>
    <property type="match status" value="1"/>
</dbReference>
<dbReference type="GO" id="GO:0016020">
    <property type="term" value="C:membrane"/>
    <property type="evidence" value="ECO:0007669"/>
    <property type="project" value="UniProtKB-SubCell"/>
</dbReference>
<evidence type="ECO:0000313" key="5">
    <source>
        <dbReference type="EMBL" id="KAJ9132587.1"/>
    </source>
</evidence>
<comment type="subcellular location">
    <subcellularLocation>
        <location evidence="1">Membrane</location>
        <topology evidence="1">Multi-pass membrane protein</topology>
    </subcellularLocation>
</comment>
<dbReference type="SUPFAM" id="SSF103473">
    <property type="entry name" value="MFS general substrate transporter"/>
    <property type="match status" value="1"/>
</dbReference>
<keyword evidence="6" id="KW-1185">Reference proteome</keyword>
<evidence type="ECO:0000256" key="3">
    <source>
        <dbReference type="SAM" id="Phobius"/>
    </source>
</evidence>
<feature type="domain" description="Major facilitator superfamily (MFS) profile" evidence="4">
    <location>
        <begin position="1"/>
        <end position="357"/>
    </location>
</feature>
<dbReference type="InterPro" id="IPR036259">
    <property type="entry name" value="MFS_trans_sf"/>
</dbReference>
<dbReference type="AlphaFoldDB" id="A0AA38RAZ7"/>
<evidence type="ECO:0000256" key="2">
    <source>
        <dbReference type="ARBA" id="ARBA00006727"/>
    </source>
</evidence>
<dbReference type="PANTHER" id="PTHR11360">
    <property type="entry name" value="MONOCARBOXYLATE TRANSPORTER"/>
    <property type="match status" value="1"/>
</dbReference>
<organism evidence="5 6">
    <name type="scientific">Pleurostoma richardsiae</name>
    <dbReference type="NCBI Taxonomy" id="41990"/>
    <lineage>
        <taxon>Eukaryota</taxon>
        <taxon>Fungi</taxon>
        <taxon>Dikarya</taxon>
        <taxon>Ascomycota</taxon>
        <taxon>Pezizomycotina</taxon>
        <taxon>Sordariomycetes</taxon>
        <taxon>Sordariomycetidae</taxon>
        <taxon>Calosphaeriales</taxon>
        <taxon>Pleurostomataceae</taxon>
        <taxon>Pleurostoma</taxon>
    </lineage>
</organism>
<feature type="transmembrane region" description="Helical" evidence="3">
    <location>
        <begin position="262"/>
        <end position="289"/>
    </location>
</feature>
<dbReference type="EMBL" id="JANBVO010000055">
    <property type="protein sequence ID" value="KAJ9132587.1"/>
    <property type="molecule type" value="Genomic_DNA"/>
</dbReference>
<keyword evidence="3" id="KW-0812">Transmembrane</keyword>
<feature type="transmembrane region" description="Helical" evidence="3">
    <location>
        <begin position="233"/>
        <end position="256"/>
    </location>
</feature>
<dbReference type="PANTHER" id="PTHR11360:SF284">
    <property type="entry name" value="EG:103B4.3 PROTEIN-RELATED"/>
    <property type="match status" value="1"/>
</dbReference>
<dbReference type="InterPro" id="IPR050327">
    <property type="entry name" value="Proton-linked_MCT"/>
</dbReference>
<feature type="transmembrane region" description="Helical" evidence="3">
    <location>
        <begin position="96"/>
        <end position="116"/>
    </location>
</feature>
<dbReference type="PROSITE" id="PS50850">
    <property type="entry name" value="MFS"/>
    <property type="match status" value="1"/>
</dbReference>
<dbReference type="PROSITE" id="PS51257">
    <property type="entry name" value="PROKAR_LIPOPROTEIN"/>
    <property type="match status" value="1"/>
</dbReference>
<gene>
    <name evidence="5" type="ORF">NKR23_g11084</name>
</gene>
<dbReference type="Pfam" id="PF07690">
    <property type="entry name" value="MFS_1"/>
    <property type="match status" value="1"/>
</dbReference>
<comment type="similarity">
    <text evidence="2">Belongs to the major facilitator superfamily. Monocarboxylate porter (TC 2.A.1.13) family.</text>
</comment>
<feature type="transmembrane region" description="Helical" evidence="3">
    <location>
        <begin position="128"/>
        <end position="150"/>
    </location>
</feature>
<dbReference type="InterPro" id="IPR020846">
    <property type="entry name" value="MFS_dom"/>
</dbReference>
<feature type="transmembrane region" description="Helical" evidence="3">
    <location>
        <begin position="207"/>
        <end position="226"/>
    </location>
</feature>
<sequence>MLTSKSASSISWIGSLQACLLFLGGLVAGPLFDAGYFTPALIVGLFLVSFGMFMTSLCTAYWQVLLAQGICVGIGMGLIFLPAAAIQSQYWAKRRAFAVGISATGSPIAGIIFPIIFSRLLPSIGFAWATRVIAFITLGLSAIPIVFMRPRLPPSGKIRSIVDNTAWKDSAFISFSVGCMLIFLVLYTGYFYIQVFDELKRLSSLDFAPYTVTLLNAGSVIGRIFPMYLSDKWGVLNVTILCSFGSAVLNFGWMGITNKAGVIVWTLLYGISSGAVVVGTPVTIMALCAPDMSRVGTRMGMSFTLAAIAVLVGTPIAGAIFGDFSEARWLAGIGFSAGGLVLGTAFMVVAWFPVHRKKGTRKI</sequence>
<name>A0AA38RAZ7_9PEZI</name>
<comment type="caution">
    <text evidence="5">The sequence shown here is derived from an EMBL/GenBank/DDBJ whole genome shotgun (WGS) entry which is preliminary data.</text>
</comment>
<proteinExistence type="inferred from homology"/>
<feature type="transmembrane region" description="Helical" evidence="3">
    <location>
        <begin position="12"/>
        <end position="29"/>
    </location>
</feature>
<dbReference type="Proteomes" id="UP001174694">
    <property type="component" value="Unassembled WGS sequence"/>
</dbReference>
<evidence type="ECO:0000256" key="1">
    <source>
        <dbReference type="ARBA" id="ARBA00004141"/>
    </source>
</evidence>
<dbReference type="GO" id="GO:0022857">
    <property type="term" value="F:transmembrane transporter activity"/>
    <property type="evidence" value="ECO:0007669"/>
    <property type="project" value="InterPro"/>
</dbReference>
<reference evidence="5" key="1">
    <citation type="submission" date="2022-07" db="EMBL/GenBank/DDBJ databases">
        <title>Fungi with potential for degradation of polypropylene.</title>
        <authorList>
            <person name="Gostincar C."/>
        </authorList>
    </citation>
    <scope>NUCLEOTIDE SEQUENCE</scope>
    <source>
        <strain evidence="5">EXF-13308</strain>
    </source>
</reference>
<accession>A0AA38RAZ7</accession>
<evidence type="ECO:0000259" key="4">
    <source>
        <dbReference type="PROSITE" id="PS50850"/>
    </source>
</evidence>